<dbReference type="KEGG" id="eae:EAE_22440"/>
<reference evidence="1 2" key="1">
    <citation type="journal article" date="2012" name="J. Bacteriol.">
        <title>Complete genome sequence of Enterobacter aerogenes KCTC 2190.</title>
        <authorList>
            <person name="Shin S.H."/>
            <person name="Kim S."/>
            <person name="Kim J.Y."/>
            <person name="Lee S."/>
            <person name="Um Y."/>
            <person name="Oh M.K."/>
            <person name="Kim Y.R."/>
            <person name="Lee J."/>
            <person name="Yang K.S."/>
        </authorList>
    </citation>
    <scope>NUCLEOTIDE SEQUENCE [LARGE SCALE GENOMIC DNA]</scope>
    <source>
        <strain evidence="1 2">KCTC 2190</strain>
    </source>
</reference>
<dbReference type="AlphaFoldDB" id="A0A0H3FY99"/>
<dbReference type="EMBL" id="CP002824">
    <property type="protein sequence ID" value="AEG99387.1"/>
    <property type="molecule type" value="Genomic_DNA"/>
</dbReference>
<accession>A0A0H3FY99</accession>
<dbReference type="Proteomes" id="UP000008881">
    <property type="component" value="Chromosome"/>
</dbReference>
<proteinExistence type="predicted"/>
<name>A0A0H3FY99_KLEAK</name>
<dbReference type="OrthoDB" id="5882226at2"/>
<dbReference type="HOGENOM" id="CLU_2633146_0_0_6"/>
<keyword evidence="2" id="KW-1185">Reference proteome</keyword>
<protein>
    <submittedName>
        <fullName evidence="1">Putative antirepressor protein Cro</fullName>
    </submittedName>
</protein>
<evidence type="ECO:0000313" key="2">
    <source>
        <dbReference type="Proteomes" id="UP000008881"/>
    </source>
</evidence>
<organism evidence="1 2">
    <name type="scientific">Klebsiella aerogenes (strain ATCC 13048 / DSM 30053 / CCUG 1429 / JCM 1235 / KCTC 2190 / NBRC 13534 / NCIMB 10102 / NCTC 10006 / CDC 819-56)</name>
    <name type="common">Enterobacter aerogenes</name>
    <dbReference type="NCBI Taxonomy" id="1028307"/>
    <lineage>
        <taxon>Bacteria</taxon>
        <taxon>Pseudomonadati</taxon>
        <taxon>Pseudomonadota</taxon>
        <taxon>Gammaproteobacteria</taxon>
        <taxon>Enterobacterales</taxon>
        <taxon>Enterobacteriaceae</taxon>
        <taxon>Klebsiella/Raoultella group</taxon>
        <taxon>Klebsiella</taxon>
    </lineage>
</organism>
<dbReference type="GeneID" id="93312653"/>
<sequence length="77" mass="8627">MSTELHRWRKTATTDEWAQLAKLANTTPGYLDQIAYGNRRASPEMASAIEKGTKHFHRQAPVLKESLVFASPRDTAA</sequence>
<gene>
    <name evidence="1" type="ordered locus">EAE_22440</name>
</gene>
<dbReference type="eggNOG" id="ENOG50333TS">
    <property type="taxonomic scope" value="Bacteria"/>
</dbReference>
<evidence type="ECO:0000313" key="1">
    <source>
        <dbReference type="EMBL" id="AEG99387.1"/>
    </source>
</evidence>
<dbReference type="RefSeq" id="WP_015705907.1">
    <property type="nucleotide sequence ID" value="NC_015663.1"/>
</dbReference>